<dbReference type="InterPro" id="IPR002872">
    <property type="entry name" value="Proline_DH_dom"/>
</dbReference>
<keyword evidence="6" id="KW-0560">Oxidoreductase</keyword>
<comment type="pathway">
    <text evidence="1">Amino-acid degradation; L-proline degradation into L-glutamate; L-glutamate from L-proline: step 1/2.</text>
</comment>
<keyword evidence="5 10" id="KW-0274">FAD</keyword>
<dbReference type="GO" id="GO:0000166">
    <property type="term" value="F:nucleotide binding"/>
    <property type="evidence" value="ECO:0007669"/>
    <property type="project" value="UniProtKB-KW"/>
</dbReference>
<evidence type="ECO:0000256" key="6">
    <source>
        <dbReference type="ARBA" id="ARBA00023002"/>
    </source>
</evidence>
<evidence type="ECO:0000256" key="1">
    <source>
        <dbReference type="ARBA" id="ARBA00004739"/>
    </source>
</evidence>
<sequence length="295" mass="33048">MNVLRGVFLAGSHSPWLSRRAMRHRFVRRAVSRFMPGETLDDALRAARTLGDQGCATILTHLGENVTDRDEAATVARHYLEVAERIRGAGLDAEISVKLTQLGLDLGRDLAVDHLRRIAQAARGLPGRVWVDMESSSYTDATLDVFRCVRKTGDDLESLLPLGPPIRLVKGAYDEPPAVAFRRTREVDESFMALADRLLSEDARRAGAWLAAGTHDPAMIRSLKERAASRGLPRDAFEFAMLYGIRRAEQLRLAHEGHRIRVLVSYGAHWFPWYMRRLAERPANVLFVVRGMLGS</sequence>
<comment type="catalytic activity">
    <reaction evidence="8">
        <text>L-proline + a quinone = (S)-1-pyrroline-5-carboxylate + a quinol + H(+)</text>
        <dbReference type="Rhea" id="RHEA:23784"/>
        <dbReference type="ChEBI" id="CHEBI:15378"/>
        <dbReference type="ChEBI" id="CHEBI:17388"/>
        <dbReference type="ChEBI" id="CHEBI:24646"/>
        <dbReference type="ChEBI" id="CHEBI:60039"/>
        <dbReference type="ChEBI" id="CHEBI:132124"/>
        <dbReference type="EC" id="1.5.5.2"/>
    </reaction>
</comment>
<dbReference type="Pfam" id="PF01619">
    <property type="entry name" value="Pro_dh"/>
    <property type="match status" value="2"/>
</dbReference>
<dbReference type="Gene3D" id="3.20.20.220">
    <property type="match status" value="2"/>
</dbReference>
<evidence type="ECO:0000313" key="12">
    <source>
        <dbReference type="EMBL" id="TMQ64302.1"/>
    </source>
</evidence>
<accession>A0A538TL07</accession>
<dbReference type="EMBL" id="VBOY01000089">
    <property type="protein sequence ID" value="TMQ64302.1"/>
    <property type="molecule type" value="Genomic_DNA"/>
</dbReference>
<feature type="binding site" evidence="10">
    <location>
        <begin position="170"/>
        <end position="172"/>
    </location>
    <ligand>
        <name>FAD</name>
        <dbReference type="ChEBI" id="CHEBI:57692"/>
    </ligand>
</feature>
<evidence type="ECO:0000256" key="2">
    <source>
        <dbReference type="ARBA" id="ARBA00012695"/>
    </source>
</evidence>
<dbReference type="UniPathway" id="UPA00261">
    <property type="reaction ID" value="UER00373"/>
</dbReference>
<evidence type="ECO:0000256" key="4">
    <source>
        <dbReference type="ARBA" id="ARBA00022741"/>
    </source>
</evidence>
<keyword evidence="3" id="KW-0285">Flavoprotein</keyword>
<dbReference type="PIRSF" id="PIRSF000196">
    <property type="entry name" value="Pro_dehydrog"/>
    <property type="match status" value="1"/>
</dbReference>
<dbReference type="PANTHER" id="PTHR13914:SF0">
    <property type="entry name" value="PROLINE DEHYDROGENASE 1, MITOCHONDRIAL"/>
    <property type="match status" value="1"/>
</dbReference>
<dbReference type="PANTHER" id="PTHR13914">
    <property type="entry name" value="PROLINE OXIDASE"/>
    <property type="match status" value="1"/>
</dbReference>
<reference evidence="12 13" key="1">
    <citation type="journal article" date="2019" name="Nat. Microbiol.">
        <title>Mediterranean grassland soil C-N compound turnover is dependent on rainfall and depth, and is mediated by genomically divergent microorganisms.</title>
        <authorList>
            <person name="Diamond S."/>
            <person name="Andeer P.F."/>
            <person name="Li Z."/>
            <person name="Crits-Christoph A."/>
            <person name="Burstein D."/>
            <person name="Anantharaman K."/>
            <person name="Lane K.R."/>
            <person name="Thomas B.C."/>
            <person name="Pan C."/>
            <person name="Northen T.R."/>
            <person name="Banfield J.F."/>
        </authorList>
    </citation>
    <scope>NUCLEOTIDE SEQUENCE [LARGE SCALE GENOMIC DNA]</scope>
    <source>
        <strain evidence="12">WS_8</strain>
    </source>
</reference>
<dbReference type="InterPro" id="IPR029041">
    <property type="entry name" value="FAD-linked_oxidoreductase-like"/>
</dbReference>
<name>A0A538TL07_UNCEI</name>
<evidence type="ECO:0000256" key="8">
    <source>
        <dbReference type="ARBA" id="ARBA00048779"/>
    </source>
</evidence>
<dbReference type="GO" id="GO:0004657">
    <property type="term" value="F:proline dehydrogenase activity"/>
    <property type="evidence" value="ECO:0007669"/>
    <property type="project" value="UniProtKB-EC"/>
</dbReference>
<evidence type="ECO:0000259" key="11">
    <source>
        <dbReference type="Pfam" id="PF01619"/>
    </source>
</evidence>
<gene>
    <name evidence="12" type="ORF">E6K78_09525</name>
</gene>
<feature type="binding site" evidence="9">
    <location>
        <position position="98"/>
    </location>
    <ligand>
        <name>substrate</name>
    </ligand>
</feature>
<evidence type="ECO:0000256" key="3">
    <source>
        <dbReference type="ARBA" id="ARBA00022630"/>
    </source>
</evidence>
<evidence type="ECO:0000313" key="13">
    <source>
        <dbReference type="Proteomes" id="UP000316609"/>
    </source>
</evidence>
<evidence type="ECO:0000256" key="7">
    <source>
        <dbReference type="ARBA" id="ARBA00023062"/>
    </source>
</evidence>
<dbReference type="SUPFAM" id="SSF51730">
    <property type="entry name" value="FAD-linked oxidoreductase"/>
    <property type="match status" value="1"/>
</dbReference>
<dbReference type="InterPro" id="IPR008219">
    <property type="entry name" value="PRODH_bac_arc"/>
</dbReference>
<proteinExistence type="predicted"/>
<dbReference type="GO" id="GO:0010133">
    <property type="term" value="P:L-proline catabolic process to L-glutamate"/>
    <property type="evidence" value="ECO:0007669"/>
    <property type="project" value="UniProtKB-UniPathway"/>
</dbReference>
<feature type="domain" description="Proline dehydrogenase" evidence="11">
    <location>
        <begin position="44"/>
        <end position="150"/>
    </location>
</feature>
<feature type="domain" description="Proline dehydrogenase" evidence="11">
    <location>
        <begin position="166"/>
        <end position="288"/>
    </location>
</feature>
<dbReference type="AlphaFoldDB" id="A0A538TL07"/>
<feature type="binding site" evidence="10">
    <location>
        <begin position="214"/>
        <end position="215"/>
    </location>
    <ligand>
        <name>FAD</name>
        <dbReference type="ChEBI" id="CHEBI:57692"/>
    </ligand>
</feature>
<dbReference type="Proteomes" id="UP000316609">
    <property type="component" value="Unassembled WGS sequence"/>
</dbReference>
<comment type="cofactor">
    <cofactor evidence="10">
        <name>FAD</name>
        <dbReference type="ChEBI" id="CHEBI:57692"/>
    </cofactor>
    <text evidence="10">Binds 1 FAD per subunit.</text>
</comment>
<feature type="binding site" evidence="10">
    <location>
        <position position="133"/>
    </location>
    <ligand>
        <name>FAD</name>
        <dbReference type="ChEBI" id="CHEBI:57692"/>
    </ligand>
</feature>
<feature type="binding site" evidence="9">
    <location>
        <position position="276"/>
    </location>
    <ligand>
        <name>substrate</name>
    </ligand>
</feature>
<organism evidence="12 13">
    <name type="scientific">Eiseniibacteriota bacterium</name>
    <dbReference type="NCBI Taxonomy" id="2212470"/>
    <lineage>
        <taxon>Bacteria</taxon>
        <taxon>Candidatus Eiseniibacteriota</taxon>
    </lineage>
</organism>
<comment type="caution">
    <text evidence="12">The sequence shown here is derived from an EMBL/GenBank/DDBJ whole genome shotgun (WGS) entry which is preliminary data.</text>
</comment>
<keyword evidence="4 10" id="KW-0547">Nucleotide-binding</keyword>
<keyword evidence="7" id="KW-0642">Proline metabolism</keyword>
<protein>
    <recommendedName>
        <fullName evidence="2">proline dehydrogenase</fullName>
        <ecNumber evidence="2">1.5.5.2</ecNumber>
    </recommendedName>
</protein>
<feature type="binding site" evidence="9">
    <location>
        <position position="277"/>
    </location>
    <ligand>
        <name>substrate</name>
    </ligand>
</feature>
<evidence type="ECO:0000256" key="5">
    <source>
        <dbReference type="ARBA" id="ARBA00022827"/>
    </source>
</evidence>
<dbReference type="InterPro" id="IPR015659">
    <property type="entry name" value="Proline_oxidase"/>
</dbReference>
<evidence type="ECO:0000256" key="9">
    <source>
        <dbReference type="PIRSR" id="PIRSR000196-1"/>
    </source>
</evidence>
<dbReference type="EC" id="1.5.5.2" evidence="2"/>
<evidence type="ECO:0000256" key="10">
    <source>
        <dbReference type="PIRSR" id="PIRSR000196-2"/>
    </source>
</evidence>